<feature type="transmembrane region" description="Helical" evidence="2">
    <location>
        <begin position="87"/>
        <end position="105"/>
    </location>
</feature>
<comment type="caution">
    <text evidence="3">The sequence shown here is derived from an EMBL/GenBank/DDBJ whole genome shotgun (WGS) entry which is preliminary data.</text>
</comment>
<feature type="transmembrane region" description="Helical" evidence="2">
    <location>
        <begin position="112"/>
        <end position="131"/>
    </location>
</feature>
<evidence type="ECO:0000256" key="2">
    <source>
        <dbReference type="SAM" id="Phobius"/>
    </source>
</evidence>
<name>A0A6V8K9T4_9ACTN</name>
<keyword evidence="4" id="KW-1185">Reference proteome</keyword>
<feature type="transmembrane region" description="Helical" evidence="2">
    <location>
        <begin position="12"/>
        <end position="31"/>
    </location>
</feature>
<feature type="compositionally biased region" description="Basic residues" evidence="1">
    <location>
        <begin position="460"/>
        <end position="472"/>
    </location>
</feature>
<accession>A0A6V8K9T4</accession>
<evidence type="ECO:0000313" key="4">
    <source>
        <dbReference type="Proteomes" id="UP000482800"/>
    </source>
</evidence>
<feature type="region of interest" description="Disordered" evidence="1">
    <location>
        <begin position="452"/>
        <end position="495"/>
    </location>
</feature>
<feature type="transmembrane region" description="Helical" evidence="2">
    <location>
        <begin position="137"/>
        <end position="156"/>
    </location>
</feature>
<feature type="transmembrane region" description="Helical" evidence="2">
    <location>
        <begin position="364"/>
        <end position="383"/>
    </location>
</feature>
<keyword evidence="2" id="KW-0812">Transmembrane</keyword>
<evidence type="ECO:0008006" key="5">
    <source>
        <dbReference type="Google" id="ProtNLM"/>
    </source>
</evidence>
<reference evidence="3 4" key="1">
    <citation type="submission" date="2020-03" db="EMBL/GenBank/DDBJ databases">
        <title>Whole genome shotgun sequence of Phytohabitans houttuyneae NBRC 108639.</title>
        <authorList>
            <person name="Komaki H."/>
            <person name="Tamura T."/>
        </authorList>
    </citation>
    <scope>NUCLEOTIDE SEQUENCE [LARGE SCALE GENOMIC DNA]</scope>
    <source>
        <strain evidence="3 4">NBRC 108639</strain>
    </source>
</reference>
<feature type="transmembrane region" description="Helical" evidence="2">
    <location>
        <begin position="209"/>
        <end position="229"/>
    </location>
</feature>
<evidence type="ECO:0000256" key="1">
    <source>
        <dbReference type="SAM" id="MobiDB-lite"/>
    </source>
</evidence>
<evidence type="ECO:0000313" key="3">
    <source>
        <dbReference type="EMBL" id="GFJ78716.1"/>
    </source>
</evidence>
<protein>
    <recommendedName>
        <fullName evidence="5">Glycosyltransferase RgtA/B/C/D-like domain-containing protein</fullName>
    </recommendedName>
</protein>
<proteinExistence type="predicted"/>
<feature type="transmembrane region" description="Helical" evidence="2">
    <location>
        <begin position="390"/>
        <end position="413"/>
    </location>
</feature>
<dbReference type="Proteomes" id="UP000482800">
    <property type="component" value="Unassembled WGS sequence"/>
</dbReference>
<keyword evidence="2" id="KW-1133">Transmembrane helix</keyword>
<keyword evidence="2" id="KW-0472">Membrane</keyword>
<sequence length="495" mass="54420">MLTDRLRRLVRLPEAVLTGLLALFVAARVFICVRGDVFTSFDTFSYAHRGDPAFDRGTLVSLTGHAPRLWGVPIFYAIFPNDEARAVAQWAVGTVAWALLAWALWTCLRTLVTRILAAATVLTLGLLPQVANWDFAILSESLSISLGVLTLALMLLWARTGSVWHLGAATAAAVWWTFTRTDVRVFVVFLILALAIVAWRRPARRRQTLVAAGALVLATIWCTAITPVVDRTYTGWSATPEVRHEEGLMLFRLRLHVLPDPEVKAIFQREFDMPSCPGMEEIAAGPAWETAKFAAAYEQCTDFKAWGERNASDVWQRYATAEPGVFARQMREVVRLSVAGSDYAKTERVVPMAVEKLAFPPRSWVLKALGVAMLLAAAAFVVAARRRPDLTLAGTVVAVGSGVSLLAGIWFGAGEYWRFGIQEAIGLRLAALIAIVAAVDALLVARRDRAVPEEQSAPKPSRRRPQGRRRPQLRSWGACRGWPRSSCGPSSCETS</sequence>
<organism evidence="3 4">
    <name type="scientific">Phytohabitans houttuyneae</name>
    <dbReference type="NCBI Taxonomy" id="1076126"/>
    <lineage>
        <taxon>Bacteria</taxon>
        <taxon>Bacillati</taxon>
        <taxon>Actinomycetota</taxon>
        <taxon>Actinomycetes</taxon>
        <taxon>Micromonosporales</taxon>
        <taxon>Micromonosporaceae</taxon>
    </lineage>
</organism>
<gene>
    <name evidence="3" type="ORF">Phou_028960</name>
</gene>
<feature type="transmembrane region" description="Helical" evidence="2">
    <location>
        <begin position="185"/>
        <end position="202"/>
    </location>
</feature>
<feature type="transmembrane region" description="Helical" evidence="2">
    <location>
        <begin position="163"/>
        <end position="179"/>
    </location>
</feature>
<dbReference type="EMBL" id="BLPF01000001">
    <property type="protein sequence ID" value="GFJ78716.1"/>
    <property type="molecule type" value="Genomic_DNA"/>
</dbReference>
<dbReference type="AlphaFoldDB" id="A0A6V8K9T4"/>
<feature type="transmembrane region" description="Helical" evidence="2">
    <location>
        <begin position="425"/>
        <end position="445"/>
    </location>
</feature>
<reference evidence="3 4" key="2">
    <citation type="submission" date="2020-03" db="EMBL/GenBank/DDBJ databases">
        <authorList>
            <person name="Ichikawa N."/>
            <person name="Kimura A."/>
            <person name="Kitahashi Y."/>
            <person name="Uohara A."/>
        </authorList>
    </citation>
    <scope>NUCLEOTIDE SEQUENCE [LARGE SCALE GENOMIC DNA]</scope>
    <source>
        <strain evidence="3 4">NBRC 108639</strain>
    </source>
</reference>